<comment type="caution">
    <text evidence="1">The sequence shown here is derived from an EMBL/GenBank/DDBJ whole genome shotgun (WGS) entry which is preliminary data.</text>
</comment>
<evidence type="ECO:0000313" key="2">
    <source>
        <dbReference type="Proteomes" id="UP000027238"/>
    </source>
</evidence>
<dbReference type="HOGENOM" id="CLU_1447590_0_0_1"/>
<dbReference type="EMBL" id="JMSE01001335">
    <property type="protein sequence ID" value="KDN62302.1"/>
    <property type="molecule type" value="Genomic_DNA"/>
</dbReference>
<organism evidence="1 2">
    <name type="scientific">Colletotrichum sublineola</name>
    <name type="common">Sorghum anthracnose fungus</name>
    <dbReference type="NCBI Taxonomy" id="1173701"/>
    <lineage>
        <taxon>Eukaryota</taxon>
        <taxon>Fungi</taxon>
        <taxon>Dikarya</taxon>
        <taxon>Ascomycota</taxon>
        <taxon>Pezizomycotina</taxon>
        <taxon>Sordariomycetes</taxon>
        <taxon>Hypocreomycetidae</taxon>
        <taxon>Glomerellales</taxon>
        <taxon>Glomerellaceae</taxon>
        <taxon>Colletotrichum</taxon>
        <taxon>Colletotrichum graminicola species complex</taxon>
    </lineage>
</organism>
<gene>
    <name evidence="1" type="ORF">CSUB01_11332</name>
</gene>
<proteinExistence type="predicted"/>
<reference evidence="2" key="1">
    <citation type="journal article" date="2014" name="Genome Announc.">
        <title>Draft genome sequence of Colletotrichum sublineola, a destructive pathogen of cultivated sorghum.</title>
        <authorList>
            <person name="Baroncelli R."/>
            <person name="Sanz-Martin J.M."/>
            <person name="Rech G.E."/>
            <person name="Sukno S.A."/>
            <person name="Thon M.R."/>
        </authorList>
    </citation>
    <scope>NUCLEOTIDE SEQUENCE [LARGE SCALE GENOMIC DNA]</scope>
    <source>
        <strain evidence="2">TX430BB</strain>
    </source>
</reference>
<sequence length="187" mass="20225">MLRTAFKLLPPGGFNDQDSLKIVAGQLRQSEVTEKDITNKIYTPLVSLGKEFIAYYPVEKGSYTSLDHSYSGFNFSTVSKVEFANSESPVVHNAPMFVRPFALSISSTTTSSYTNAALDCPAQGLIGAAEFRDVETQPDGGTECACKRAYATISVGSPLLTPGFRIAAVNMKFVSQVQTEPSLEGYI</sequence>
<keyword evidence="2" id="KW-1185">Reference proteome</keyword>
<dbReference type="OrthoDB" id="4815294at2759"/>
<dbReference type="Proteomes" id="UP000027238">
    <property type="component" value="Unassembled WGS sequence"/>
</dbReference>
<protein>
    <submittedName>
        <fullName evidence="1">Uncharacterized protein</fullName>
    </submittedName>
</protein>
<accession>A0A066X039</accession>
<dbReference type="AlphaFoldDB" id="A0A066X039"/>
<name>A0A066X039_COLSU</name>
<evidence type="ECO:0000313" key="1">
    <source>
        <dbReference type="EMBL" id="KDN62302.1"/>
    </source>
</evidence>